<gene>
    <name evidence="3" type="ORF">ENS56_11705</name>
</gene>
<dbReference type="NCBIfam" id="NF037970">
    <property type="entry name" value="vanZ_1"/>
    <property type="match status" value="1"/>
</dbReference>
<accession>A0A832DHC6</accession>
<comment type="caution">
    <text evidence="3">The sequence shown here is derived from an EMBL/GenBank/DDBJ whole genome shotgun (WGS) entry which is preliminary data.</text>
</comment>
<evidence type="ECO:0000259" key="2">
    <source>
        <dbReference type="Pfam" id="PF04892"/>
    </source>
</evidence>
<keyword evidence="1" id="KW-0812">Transmembrane</keyword>
<dbReference type="InterPro" id="IPR006976">
    <property type="entry name" value="VanZ-like"/>
</dbReference>
<evidence type="ECO:0000313" key="3">
    <source>
        <dbReference type="EMBL" id="HGT48694.1"/>
    </source>
</evidence>
<dbReference type="EMBL" id="DSVI01000019">
    <property type="protein sequence ID" value="HGT48694.1"/>
    <property type="molecule type" value="Genomic_DNA"/>
</dbReference>
<feature type="transmembrane region" description="Helical" evidence="1">
    <location>
        <begin position="12"/>
        <end position="36"/>
    </location>
</feature>
<name>A0A832DHC6_9BACT</name>
<feature type="domain" description="VanZ-like" evidence="2">
    <location>
        <begin position="44"/>
        <end position="126"/>
    </location>
</feature>
<feature type="transmembrane region" description="Helical" evidence="1">
    <location>
        <begin position="77"/>
        <end position="92"/>
    </location>
</feature>
<evidence type="ECO:0000256" key="1">
    <source>
        <dbReference type="SAM" id="Phobius"/>
    </source>
</evidence>
<dbReference type="PANTHER" id="PTHR28008">
    <property type="entry name" value="DOMAIN PROTEIN, PUTATIVE (AFU_ORTHOLOGUE AFUA_3G10980)-RELATED"/>
    <property type="match status" value="1"/>
</dbReference>
<protein>
    <recommendedName>
        <fullName evidence="2">VanZ-like domain-containing protein</fullName>
    </recommendedName>
</protein>
<dbReference type="Pfam" id="PF04892">
    <property type="entry name" value="VanZ"/>
    <property type="match status" value="1"/>
</dbReference>
<dbReference type="AlphaFoldDB" id="A0A832DHC6"/>
<proteinExistence type="predicted"/>
<keyword evidence="1" id="KW-1133">Transmembrane helix</keyword>
<feature type="transmembrane region" description="Helical" evidence="1">
    <location>
        <begin position="48"/>
        <end position="65"/>
    </location>
</feature>
<keyword evidence="1" id="KW-0472">Membrane</keyword>
<feature type="transmembrane region" description="Helical" evidence="1">
    <location>
        <begin position="107"/>
        <end position="128"/>
    </location>
</feature>
<dbReference type="PANTHER" id="PTHR28008:SF1">
    <property type="entry name" value="DOMAIN PROTEIN, PUTATIVE (AFU_ORTHOLOGUE AFUA_3G10980)-RELATED"/>
    <property type="match status" value="1"/>
</dbReference>
<sequence length="141" mass="16346">MSSRGPLKKINRVFLFIYLPLIIHWVTIFILTSLPSDRLPSVEVSDKINHFLAFFILGFFLNLTLKYQTKFPELKKNIILITVIIASGYALLDELHQLFVPGRSAEVLDWVADFIGAITGSYLTEFIYRRYFVSLNNFLRV</sequence>
<organism evidence="3">
    <name type="scientific">Ignavibacterium album</name>
    <dbReference type="NCBI Taxonomy" id="591197"/>
    <lineage>
        <taxon>Bacteria</taxon>
        <taxon>Pseudomonadati</taxon>
        <taxon>Ignavibacteriota</taxon>
        <taxon>Ignavibacteria</taxon>
        <taxon>Ignavibacteriales</taxon>
        <taxon>Ignavibacteriaceae</taxon>
        <taxon>Ignavibacterium</taxon>
    </lineage>
</organism>
<reference evidence="3" key="1">
    <citation type="journal article" date="2020" name="mSystems">
        <title>Genome- and Community-Level Interaction Insights into Carbon Utilization and Element Cycling Functions of Hydrothermarchaeota in Hydrothermal Sediment.</title>
        <authorList>
            <person name="Zhou Z."/>
            <person name="Liu Y."/>
            <person name="Xu W."/>
            <person name="Pan J."/>
            <person name="Luo Z.H."/>
            <person name="Li M."/>
        </authorList>
    </citation>
    <scope>NUCLEOTIDE SEQUENCE [LARGE SCALE GENOMIC DNA]</scope>
    <source>
        <strain evidence="3">SpSt-500</strain>
    </source>
</reference>